<evidence type="ECO:0008006" key="4">
    <source>
        <dbReference type="Google" id="ProtNLM"/>
    </source>
</evidence>
<name>A0A382LAW8_9ZZZZ</name>
<sequence length="154" mass="17061">MANQVLHTIEKKAKQMLWNLVGACAGKAPNPPDLPLDFTGIQTVLVIRPDRLGDVVLSTPVYETLKKAFPHLHISVLAASAQAELLADNPNISQVFVFDPKQPLNVFRQLRDEQFDLALTLNKKFSATATFFTLCSGAKIRVGYNHPENAWAHN</sequence>
<dbReference type="CDD" id="cd03789">
    <property type="entry name" value="GT9_LPS_heptosyltransferase"/>
    <property type="match status" value="1"/>
</dbReference>
<evidence type="ECO:0000256" key="2">
    <source>
        <dbReference type="ARBA" id="ARBA00022679"/>
    </source>
</evidence>
<evidence type="ECO:0000313" key="3">
    <source>
        <dbReference type="EMBL" id="SVC33968.1"/>
    </source>
</evidence>
<evidence type="ECO:0000256" key="1">
    <source>
        <dbReference type="ARBA" id="ARBA00022676"/>
    </source>
</evidence>
<organism evidence="3">
    <name type="scientific">marine metagenome</name>
    <dbReference type="NCBI Taxonomy" id="408172"/>
    <lineage>
        <taxon>unclassified sequences</taxon>
        <taxon>metagenomes</taxon>
        <taxon>ecological metagenomes</taxon>
    </lineage>
</organism>
<reference evidence="3" key="1">
    <citation type="submission" date="2018-05" db="EMBL/GenBank/DDBJ databases">
        <authorList>
            <person name="Lanie J.A."/>
            <person name="Ng W.-L."/>
            <person name="Kazmierczak K.M."/>
            <person name="Andrzejewski T.M."/>
            <person name="Davidsen T.M."/>
            <person name="Wayne K.J."/>
            <person name="Tettelin H."/>
            <person name="Glass J.I."/>
            <person name="Rusch D."/>
            <person name="Podicherti R."/>
            <person name="Tsui H.-C.T."/>
            <person name="Winkler M.E."/>
        </authorList>
    </citation>
    <scope>NUCLEOTIDE SEQUENCE</scope>
</reference>
<dbReference type="PANTHER" id="PTHR30160:SF1">
    <property type="entry name" value="LIPOPOLYSACCHARIDE 1,2-N-ACETYLGLUCOSAMINETRANSFERASE-RELATED"/>
    <property type="match status" value="1"/>
</dbReference>
<dbReference type="InterPro" id="IPR002201">
    <property type="entry name" value="Glyco_trans_9"/>
</dbReference>
<keyword evidence="2" id="KW-0808">Transferase</keyword>
<accession>A0A382LAW8</accession>
<protein>
    <recommendedName>
        <fullName evidence="4">Glycosyltransferase family 9 protein</fullName>
    </recommendedName>
</protein>
<dbReference type="GO" id="GO:0005829">
    <property type="term" value="C:cytosol"/>
    <property type="evidence" value="ECO:0007669"/>
    <property type="project" value="TreeGrafter"/>
</dbReference>
<dbReference type="EMBL" id="UINC01085956">
    <property type="protein sequence ID" value="SVC33968.1"/>
    <property type="molecule type" value="Genomic_DNA"/>
</dbReference>
<proteinExistence type="predicted"/>
<dbReference type="SUPFAM" id="SSF53756">
    <property type="entry name" value="UDP-Glycosyltransferase/glycogen phosphorylase"/>
    <property type="match status" value="1"/>
</dbReference>
<dbReference type="InterPro" id="IPR051199">
    <property type="entry name" value="LPS_LOS_Heptosyltrfase"/>
</dbReference>
<dbReference type="GO" id="GO:0008713">
    <property type="term" value="F:ADP-heptose-lipopolysaccharide heptosyltransferase activity"/>
    <property type="evidence" value="ECO:0007669"/>
    <property type="project" value="TreeGrafter"/>
</dbReference>
<dbReference type="GO" id="GO:0009244">
    <property type="term" value="P:lipopolysaccharide core region biosynthetic process"/>
    <property type="evidence" value="ECO:0007669"/>
    <property type="project" value="TreeGrafter"/>
</dbReference>
<keyword evidence="1" id="KW-0328">Glycosyltransferase</keyword>
<dbReference type="AlphaFoldDB" id="A0A382LAW8"/>
<dbReference type="PANTHER" id="PTHR30160">
    <property type="entry name" value="TETRAACYLDISACCHARIDE 4'-KINASE-RELATED"/>
    <property type="match status" value="1"/>
</dbReference>
<gene>
    <name evidence="3" type="ORF">METZ01_LOCUS286822</name>
</gene>
<dbReference type="Gene3D" id="3.40.50.2000">
    <property type="entry name" value="Glycogen Phosphorylase B"/>
    <property type="match status" value="1"/>
</dbReference>
<feature type="non-terminal residue" evidence="3">
    <location>
        <position position="154"/>
    </location>
</feature>